<name>A0A1C9KCN7_9POXV</name>
<dbReference type="GeneID" id="29064153"/>
<dbReference type="InterPro" id="IPR036540">
    <property type="entry name" value="Pox_vCCI-like_sf"/>
</dbReference>
<dbReference type="KEGG" id="vg:29064154"/>
<dbReference type="SUPFAM" id="SSF49889">
    <property type="entry name" value="Soluble secreted chemokine inhibitor, VCCI"/>
    <property type="match status" value="1"/>
</dbReference>
<evidence type="ECO:0000313" key="3">
    <source>
        <dbReference type="Proteomes" id="UP000203649"/>
    </source>
</evidence>
<evidence type="ECO:0000313" key="1">
    <source>
        <dbReference type="EMBL" id="AOP31691.1"/>
    </source>
</evidence>
<proteinExistence type="predicted"/>
<accession>A0A1C9KCN7</accession>
<dbReference type="GeneID" id="29064154"/>
<evidence type="ECO:0000313" key="2">
    <source>
        <dbReference type="EMBL" id="AOP31896.1"/>
    </source>
</evidence>
<gene>
    <name evidence="1" type="ORF">VPXV-CA-001</name>
    <name evidence="2" type="ORF">VPXV-CA-206</name>
</gene>
<dbReference type="RefSeq" id="YP_009281954.1">
    <property type="nucleotide sequence ID" value="NC_031033.1"/>
</dbReference>
<dbReference type="Proteomes" id="UP000203649">
    <property type="component" value="Segment"/>
</dbReference>
<keyword evidence="3" id="KW-1185">Reference proteome</keyword>
<dbReference type="KEGG" id="vg:29064153"/>
<protein>
    <submittedName>
        <fullName evidence="2">Chemokine binding protein</fullName>
    </submittedName>
</protein>
<dbReference type="Pfam" id="PF02250">
    <property type="entry name" value="Orthopox_35kD"/>
    <property type="match status" value="1"/>
</dbReference>
<dbReference type="InterPro" id="IPR003184">
    <property type="entry name" value="Orthopox_35kDa"/>
</dbReference>
<sequence length="238" mass="25683">MKQQIIILACMCLTGMSLPTLTQQQQACKEEDKHHMGIDVLVKATRKDQSQAHDKVCQSVTTVTESNENDDVVTGDSTYYTVVGGGLETIVGFTGCPHIKSVSEYSDGDTIYTRLSSVAPWNKESTSTAISHEEALSMIKDCDVSLHLKCSDEDKESNVVDGPVLGSNLSYSKKTHGDLIGSTIVDTKCVKNFELSVTIGDMCKESDVTVNDIIKLVDGSVTTSGDTSVDETKLKSCV</sequence>
<dbReference type="EMBL" id="KU749311">
    <property type="protein sequence ID" value="AOP31691.1"/>
    <property type="molecule type" value="Genomic_DNA"/>
</dbReference>
<dbReference type="RefSeq" id="YP_009281749.1">
    <property type="nucleotide sequence ID" value="NC_031033.1"/>
</dbReference>
<dbReference type="EMBL" id="KU749311">
    <property type="protein sequence ID" value="AOP31896.1"/>
    <property type="molecule type" value="Genomic_DNA"/>
</dbReference>
<reference evidence="2 3" key="1">
    <citation type="journal article" date="2016" name="Virus Genes">
        <title>The genomes of three North American orthopoxviruses.</title>
        <authorList>
            <person name="Smithson C."/>
            <person name="Tang N."/>
            <person name="Sammons S."/>
            <person name="Frace M."/>
            <person name="Batra D."/>
            <person name="Li Y."/>
            <person name="Emerson G.L."/>
            <person name="Carroll D.S."/>
            <person name="Upton C."/>
        </authorList>
    </citation>
    <scope>NUCLEOTIDE SEQUENCE [LARGE SCALE GENOMIC DNA]</scope>
    <source>
        <strain evidence="2 3">CA</strain>
    </source>
</reference>
<dbReference type="SMR" id="A0A1C9KCN7"/>
<dbReference type="Gene3D" id="2.60.240.10">
    <property type="entry name" value="Major secreted virus protein"/>
    <property type="match status" value="1"/>
</dbReference>
<organism evidence="2 3">
    <name type="scientific">Volepox virus</name>
    <dbReference type="NCBI Taxonomy" id="28874"/>
    <lineage>
        <taxon>Viruses</taxon>
        <taxon>Varidnaviria</taxon>
        <taxon>Bamfordvirae</taxon>
        <taxon>Nucleocytoviricota</taxon>
        <taxon>Pokkesviricetes</taxon>
        <taxon>Chitovirales</taxon>
        <taxon>Poxviridae</taxon>
        <taxon>Chordopoxvirinae</taxon>
        <taxon>Orthopoxvirus</taxon>
        <taxon>Orthopoxvirus volepox</taxon>
    </lineage>
</organism>